<protein>
    <submittedName>
        <fullName evidence="1">Uncharacterized protein</fullName>
    </submittedName>
</protein>
<dbReference type="EMBL" id="JAESVN010000005">
    <property type="protein sequence ID" value="MBL4918232.1"/>
    <property type="molecule type" value="Genomic_DNA"/>
</dbReference>
<proteinExistence type="predicted"/>
<sequence length="149" mass="16366">MKPLIRTLTALLVTVLVLSGALSGPGLAWTEPARGSAERRALMDAIRPHVEAALGAPVEFVVDALRVQGDVAFAGLSPQRPGGGRIDLSTTPMVLREGYYPDNIEVQVLYRRMGGSWVMIQWAIGATDVWFSEPQLCEIWYPVLPEYCR</sequence>
<evidence type="ECO:0000313" key="2">
    <source>
        <dbReference type="Proteomes" id="UP000648908"/>
    </source>
</evidence>
<dbReference type="AlphaFoldDB" id="A0A8K0VA15"/>
<organism evidence="1 2">
    <name type="scientific">Szabonella alba</name>
    <dbReference type="NCBI Taxonomy" id="2804194"/>
    <lineage>
        <taxon>Bacteria</taxon>
        <taxon>Pseudomonadati</taxon>
        <taxon>Pseudomonadota</taxon>
        <taxon>Alphaproteobacteria</taxon>
        <taxon>Rhodobacterales</taxon>
        <taxon>Paracoccaceae</taxon>
        <taxon>Szabonella</taxon>
    </lineage>
</organism>
<name>A0A8K0VA15_9RHOB</name>
<evidence type="ECO:0000313" key="1">
    <source>
        <dbReference type="EMBL" id="MBL4918232.1"/>
    </source>
</evidence>
<gene>
    <name evidence="1" type="ORF">JL811_13465</name>
</gene>
<reference evidence="1" key="1">
    <citation type="submission" date="2021-01" db="EMBL/GenBank/DDBJ databases">
        <title>Tabrizicola alba sp. nov. a motile alkaliphilic bacterium isolated from a soda lake.</title>
        <authorList>
            <person name="Szuroczki S."/>
            <person name="Abbaszade G."/>
            <person name="Schumann P."/>
            <person name="Toth E."/>
        </authorList>
    </citation>
    <scope>NUCLEOTIDE SEQUENCE</scope>
    <source>
        <strain evidence="1">DMG-N-6</strain>
    </source>
</reference>
<comment type="caution">
    <text evidence="1">The sequence shown here is derived from an EMBL/GenBank/DDBJ whole genome shotgun (WGS) entry which is preliminary data.</text>
</comment>
<dbReference type="RefSeq" id="WP_202689219.1">
    <property type="nucleotide sequence ID" value="NZ_JAESVN010000005.1"/>
</dbReference>
<keyword evidence="2" id="KW-1185">Reference proteome</keyword>
<dbReference type="Proteomes" id="UP000648908">
    <property type="component" value="Unassembled WGS sequence"/>
</dbReference>
<accession>A0A8K0VA15</accession>